<sequence length="69" mass="7956">MGCFCTTGLGEWIAFVYCFLLSPCSGLKISKLTFRFGSHLFSHLPHRALHHRVAAYKARFVGFHWRFPP</sequence>
<accession>A0A2M3ZWX6</accession>
<proteinExistence type="predicted"/>
<reference evidence="1" key="1">
    <citation type="submission" date="2018-01" db="EMBL/GenBank/DDBJ databases">
        <title>An insight into the sialome of Amazonian anophelines.</title>
        <authorList>
            <person name="Ribeiro J.M."/>
            <person name="Scarpassa V."/>
            <person name="Calvo E."/>
        </authorList>
    </citation>
    <scope>NUCLEOTIDE SEQUENCE</scope>
    <source>
        <tissue evidence="1">Salivary glands</tissue>
    </source>
</reference>
<name>A0A2M3ZWX6_9DIPT</name>
<dbReference type="AlphaFoldDB" id="A0A2M3ZWX6"/>
<dbReference type="EMBL" id="GGFM01012209">
    <property type="protein sequence ID" value="MBW32960.1"/>
    <property type="molecule type" value="Transcribed_RNA"/>
</dbReference>
<organism evidence="1">
    <name type="scientific">Anopheles braziliensis</name>
    <dbReference type="NCBI Taxonomy" id="58242"/>
    <lineage>
        <taxon>Eukaryota</taxon>
        <taxon>Metazoa</taxon>
        <taxon>Ecdysozoa</taxon>
        <taxon>Arthropoda</taxon>
        <taxon>Hexapoda</taxon>
        <taxon>Insecta</taxon>
        <taxon>Pterygota</taxon>
        <taxon>Neoptera</taxon>
        <taxon>Endopterygota</taxon>
        <taxon>Diptera</taxon>
        <taxon>Nematocera</taxon>
        <taxon>Culicoidea</taxon>
        <taxon>Culicidae</taxon>
        <taxon>Anophelinae</taxon>
        <taxon>Anopheles</taxon>
    </lineage>
</organism>
<protein>
    <submittedName>
        <fullName evidence="1">Putative secreted peptide</fullName>
    </submittedName>
</protein>
<evidence type="ECO:0000313" key="1">
    <source>
        <dbReference type="EMBL" id="MBW32960.1"/>
    </source>
</evidence>